<name>A0A151N134_ALLMI</name>
<dbReference type="AlphaFoldDB" id="A0A151N134"/>
<evidence type="ECO:0000256" key="1">
    <source>
        <dbReference type="SAM" id="MobiDB-lite"/>
    </source>
</evidence>
<sequence>MIILCPSKDHWIYWVTTLMSPLETGDPHYQSRLLPSREGPNRSPPVSQDETKAHEEPVPTMDSLSTAIFKFGSSPDVTTGYRAFDKNLDKAGSREKRGQ</sequence>
<feature type="compositionally biased region" description="Basic and acidic residues" evidence="1">
    <location>
        <begin position="83"/>
        <end position="99"/>
    </location>
</feature>
<dbReference type="Proteomes" id="UP000050525">
    <property type="component" value="Unassembled WGS sequence"/>
</dbReference>
<feature type="region of interest" description="Disordered" evidence="1">
    <location>
        <begin position="25"/>
        <end position="60"/>
    </location>
</feature>
<comment type="caution">
    <text evidence="2">The sequence shown here is derived from an EMBL/GenBank/DDBJ whole genome shotgun (WGS) entry which is preliminary data.</text>
</comment>
<accession>A0A151N134</accession>
<protein>
    <submittedName>
        <fullName evidence="2">Uncharacterized protein</fullName>
    </submittedName>
</protein>
<organism evidence="2 3">
    <name type="scientific">Alligator mississippiensis</name>
    <name type="common">American alligator</name>
    <dbReference type="NCBI Taxonomy" id="8496"/>
    <lineage>
        <taxon>Eukaryota</taxon>
        <taxon>Metazoa</taxon>
        <taxon>Chordata</taxon>
        <taxon>Craniata</taxon>
        <taxon>Vertebrata</taxon>
        <taxon>Euteleostomi</taxon>
        <taxon>Archelosauria</taxon>
        <taxon>Archosauria</taxon>
        <taxon>Crocodylia</taxon>
        <taxon>Alligatoridae</taxon>
        <taxon>Alligatorinae</taxon>
        <taxon>Alligator</taxon>
    </lineage>
</organism>
<reference evidence="2 3" key="1">
    <citation type="journal article" date="2012" name="Genome Biol.">
        <title>Sequencing three crocodilian genomes to illuminate the evolution of archosaurs and amniotes.</title>
        <authorList>
            <person name="St John J.A."/>
            <person name="Braun E.L."/>
            <person name="Isberg S.R."/>
            <person name="Miles L.G."/>
            <person name="Chong A.Y."/>
            <person name="Gongora J."/>
            <person name="Dalzell P."/>
            <person name="Moran C."/>
            <person name="Bed'hom B."/>
            <person name="Abzhanov A."/>
            <person name="Burgess S.C."/>
            <person name="Cooksey A.M."/>
            <person name="Castoe T.A."/>
            <person name="Crawford N.G."/>
            <person name="Densmore L.D."/>
            <person name="Drew J.C."/>
            <person name="Edwards S.V."/>
            <person name="Faircloth B.C."/>
            <person name="Fujita M.K."/>
            <person name="Greenwold M.J."/>
            <person name="Hoffmann F.G."/>
            <person name="Howard J.M."/>
            <person name="Iguchi T."/>
            <person name="Janes D.E."/>
            <person name="Khan S.Y."/>
            <person name="Kohno S."/>
            <person name="de Koning A.J."/>
            <person name="Lance S.L."/>
            <person name="McCarthy F.M."/>
            <person name="McCormack J.E."/>
            <person name="Merchant M.E."/>
            <person name="Peterson D.G."/>
            <person name="Pollock D.D."/>
            <person name="Pourmand N."/>
            <person name="Raney B.J."/>
            <person name="Roessler K.A."/>
            <person name="Sanford J.R."/>
            <person name="Sawyer R.H."/>
            <person name="Schmidt C.J."/>
            <person name="Triplett E.W."/>
            <person name="Tuberville T.D."/>
            <person name="Venegas-Anaya M."/>
            <person name="Howard J.T."/>
            <person name="Jarvis E.D."/>
            <person name="Guillette L.J.Jr."/>
            <person name="Glenn T.C."/>
            <person name="Green R.E."/>
            <person name="Ray D.A."/>
        </authorList>
    </citation>
    <scope>NUCLEOTIDE SEQUENCE [LARGE SCALE GENOMIC DNA]</scope>
    <source>
        <strain evidence="2">KSC_2009_1</strain>
    </source>
</reference>
<dbReference type="EMBL" id="AKHW03004164">
    <property type="protein sequence ID" value="KYO30437.1"/>
    <property type="molecule type" value="Genomic_DNA"/>
</dbReference>
<evidence type="ECO:0000313" key="2">
    <source>
        <dbReference type="EMBL" id="KYO30437.1"/>
    </source>
</evidence>
<proteinExistence type="predicted"/>
<gene>
    <name evidence="2" type="ORF">Y1Q_0019063</name>
</gene>
<keyword evidence="3" id="KW-1185">Reference proteome</keyword>
<evidence type="ECO:0000313" key="3">
    <source>
        <dbReference type="Proteomes" id="UP000050525"/>
    </source>
</evidence>
<feature type="region of interest" description="Disordered" evidence="1">
    <location>
        <begin position="79"/>
        <end position="99"/>
    </location>
</feature>